<accession>A0ABX8ZBU8</accession>
<evidence type="ECO:0000256" key="1">
    <source>
        <dbReference type="SAM" id="SignalP"/>
    </source>
</evidence>
<proteinExistence type="predicted"/>
<feature type="signal peptide" evidence="1">
    <location>
        <begin position="1"/>
        <end position="22"/>
    </location>
</feature>
<organism evidence="2 3">
    <name type="scientific">Qipengyuania psychrotolerans</name>
    <dbReference type="NCBI Taxonomy" id="2867238"/>
    <lineage>
        <taxon>Bacteria</taxon>
        <taxon>Pseudomonadati</taxon>
        <taxon>Pseudomonadota</taxon>
        <taxon>Alphaproteobacteria</taxon>
        <taxon>Sphingomonadales</taxon>
        <taxon>Erythrobacteraceae</taxon>
        <taxon>Qipengyuania</taxon>
    </lineage>
</organism>
<reference evidence="2 3" key="1">
    <citation type="submission" date="2021-08" db="EMBL/GenBank/DDBJ databases">
        <title>Comparative Genomics Analysis of the Genus Qipengyuania Reveals Extensive Genetic Diversity and Metabolic Versatility, Including the Description of Fifteen Novel Species.</title>
        <authorList>
            <person name="Liu Y."/>
        </authorList>
    </citation>
    <scope>NUCLEOTIDE SEQUENCE [LARGE SCALE GENOMIC DNA]</scope>
    <source>
        <strain evidence="2 3">1XM2-8</strain>
    </source>
</reference>
<keyword evidence="3" id="KW-1185">Reference proteome</keyword>
<evidence type="ECO:0000313" key="2">
    <source>
        <dbReference type="EMBL" id="QZD86447.1"/>
    </source>
</evidence>
<dbReference type="EMBL" id="CP081297">
    <property type="protein sequence ID" value="QZD86447.1"/>
    <property type="molecule type" value="Genomic_DNA"/>
</dbReference>
<evidence type="ECO:0000313" key="3">
    <source>
        <dbReference type="Proteomes" id="UP000824280"/>
    </source>
</evidence>
<protein>
    <submittedName>
        <fullName evidence="2">Uncharacterized protein</fullName>
    </submittedName>
</protein>
<name>A0ABX8ZBU8_9SPHN</name>
<gene>
    <name evidence="2" type="ORF">K3166_09355</name>
</gene>
<dbReference type="RefSeq" id="WP_221421992.1">
    <property type="nucleotide sequence ID" value="NZ_CP081297.1"/>
</dbReference>
<sequence length="178" mass="19848">MAHLPLRLLVISAIVLPMPLAAQDRASDKLKTPEVVEELFNCRAIENPEERLACFDREVERVFAANETRDLVITDQSEITEAKRGLFGLNLPNLRIFSSDNGSEDVDQLTATLARVSRMDNGRYLFVLEDGARWMQTGNVNGAQRYKEGDEVLIKKASLGSFRASVGGRNAGKVRRLD</sequence>
<dbReference type="Proteomes" id="UP000824280">
    <property type="component" value="Chromosome"/>
</dbReference>
<keyword evidence="1" id="KW-0732">Signal</keyword>
<feature type="chain" id="PRO_5047546370" evidence="1">
    <location>
        <begin position="23"/>
        <end position="178"/>
    </location>
</feature>